<comment type="catalytic activity">
    <reaction evidence="9">
        <text>L-seryl-[protein] + ATP = O-phospho-L-seryl-[protein] + ADP + H(+)</text>
        <dbReference type="Rhea" id="RHEA:17989"/>
        <dbReference type="Rhea" id="RHEA-COMP:9863"/>
        <dbReference type="Rhea" id="RHEA-COMP:11604"/>
        <dbReference type="ChEBI" id="CHEBI:15378"/>
        <dbReference type="ChEBI" id="CHEBI:29999"/>
        <dbReference type="ChEBI" id="CHEBI:30616"/>
        <dbReference type="ChEBI" id="CHEBI:83421"/>
        <dbReference type="ChEBI" id="CHEBI:456216"/>
        <dbReference type="EC" id="2.7.11.1"/>
    </reaction>
</comment>
<dbReference type="GO" id="GO:0046328">
    <property type="term" value="P:regulation of JNK cascade"/>
    <property type="evidence" value="ECO:0007669"/>
    <property type="project" value="UniProtKB-ARBA"/>
</dbReference>
<dbReference type="Pfam" id="PF00780">
    <property type="entry name" value="CNH"/>
    <property type="match status" value="1"/>
</dbReference>
<feature type="region of interest" description="Disordered" evidence="11">
    <location>
        <begin position="402"/>
        <end position="464"/>
    </location>
</feature>
<comment type="catalytic activity">
    <reaction evidence="8">
        <text>L-threonyl-[protein] + ATP = O-phospho-L-threonyl-[protein] + ADP + H(+)</text>
        <dbReference type="Rhea" id="RHEA:46608"/>
        <dbReference type="Rhea" id="RHEA-COMP:11060"/>
        <dbReference type="Rhea" id="RHEA-COMP:11605"/>
        <dbReference type="ChEBI" id="CHEBI:15378"/>
        <dbReference type="ChEBI" id="CHEBI:30013"/>
        <dbReference type="ChEBI" id="CHEBI:30616"/>
        <dbReference type="ChEBI" id="CHEBI:61977"/>
        <dbReference type="ChEBI" id="CHEBI:456216"/>
        <dbReference type="EC" id="2.7.11.1"/>
    </reaction>
</comment>
<feature type="binding site" evidence="10">
    <location>
        <position position="54"/>
    </location>
    <ligand>
        <name>ATP</name>
        <dbReference type="ChEBI" id="CHEBI:30616"/>
    </ligand>
</feature>
<keyword evidence="15" id="KW-1185">Reference proteome</keyword>
<dbReference type="Pfam" id="PF00069">
    <property type="entry name" value="Pkinase"/>
    <property type="match status" value="1"/>
</dbReference>
<feature type="compositionally biased region" description="Acidic residues" evidence="11">
    <location>
        <begin position="690"/>
        <end position="705"/>
    </location>
</feature>
<dbReference type="SMART" id="SM00036">
    <property type="entry name" value="CNH"/>
    <property type="match status" value="1"/>
</dbReference>
<dbReference type="GO" id="GO:0005829">
    <property type="term" value="C:cytosol"/>
    <property type="evidence" value="ECO:0007669"/>
    <property type="project" value="TreeGrafter"/>
</dbReference>
<dbReference type="GeneTree" id="ENSGT00940000155063"/>
<dbReference type="SMART" id="SM00220">
    <property type="entry name" value="S_TKc"/>
    <property type="match status" value="1"/>
</dbReference>
<feature type="domain" description="CNH" evidence="13">
    <location>
        <begin position="844"/>
        <end position="1139"/>
    </location>
</feature>
<feature type="compositionally biased region" description="Polar residues" evidence="11">
    <location>
        <begin position="622"/>
        <end position="635"/>
    </location>
</feature>
<evidence type="ECO:0000256" key="6">
    <source>
        <dbReference type="ARBA" id="ARBA00022777"/>
    </source>
</evidence>
<dbReference type="PROSITE" id="PS50219">
    <property type="entry name" value="CNH"/>
    <property type="match status" value="1"/>
</dbReference>
<evidence type="ECO:0000256" key="4">
    <source>
        <dbReference type="ARBA" id="ARBA00022679"/>
    </source>
</evidence>
<feature type="region of interest" description="Disordered" evidence="11">
    <location>
        <begin position="306"/>
        <end position="349"/>
    </location>
</feature>
<dbReference type="Gene3D" id="3.30.200.20">
    <property type="entry name" value="Phosphorylase Kinase, domain 1"/>
    <property type="match status" value="1"/>
</dbReference>
<dbReference type="Proteomes" id="UP000001595">
    <property type="component" value="Chromosome 2A"/>
</dbReference>
<reference evidence="14" key="2">
    <citation type="submission" date="2025-08" db="UniProtKB">
        <authorList>
            <consortium name="Ensembl"/>
        </authorList>
    </citation>
    <scope>IDENTIFICATION</scope>
</reference>
<evidence type="ECO:0000256" key="7">
    <source>
        <dbReference type="ARBA" id="ARBA00022840"/>
    </source>
</evidence>
<dbReference type="InterPro" id="IPR051700">
    <property type="entry name" value="STE20_Ser-Thr_kinase"/>
</dbReference>
<comment type="similarity">
    <text evidence="1">Belongs to the protein kinase superfamily. STE Ser/Thr protein kinase family. STE20 subfamily.</text>
</comment>
<proteinExistence type="inferred from homology"/>
<dbReference type="Ensembl" id="ENSPPYT00000040925.1">
    <property type="protein sequence ID" value="ENSPPYP00000036391.1"/>
    <property type="gene ID" value="ENSPPYG00000012107.3"/>
</dbReference>
<keyword evidence="4" id="KW-0808">Transferase</keyword>
<dbReference type="PROSITE" id="PS50011">
    <property type="entry name" value="PROTEIN_KINASE_DOM"/>
    <property type="match status" value="1"/>
</dbReference>
<evidence type="ECO:0000256" key="9">
    <source>
        <dbReference type="ARBA" id="ARBA00048679"/>
    </source>
</evidence>
<feature type="compositionally biased region" description="Polar residues" evidence="11">
    <location>
        <begin position="706"/>
        <end position="727"/>
    </location>
</feature>
<dbReference type="InterPro" id="IPR000719">
    <property type="entry name" value="Prot_kinase_dom"/>
</dbReference>
<dbReference type="InterPro" id="IPR001180">
    <property type="entry name" value="CNH_dom"/>
</dbReference>
<dbReference type="FunFam" id="1.10.510.10:FF:000003">
    <property type="entry name" value="TRAF2 and NCK-interacting protein kinase isoform 4"/>
    <property type="match status" value="1"/>
</dbReference>
<evidence type="ECO:0000256" key="2">
    <source>
        <dbReference type="ARBA" id="ARBA00012513"/>
    </source>
</evidence>
<sequence>MANDSPAKSLVDIDLSSLRDPAGIFELVEVVGNGTYGQVYKGQHVKTGQLAAIKVMDVTEDEEEEIKLEINMLKKYSHHRNIATYYGAFIKKSPPGHDDQLWLVMEFCGAGSITDLVKNTKGNTLKEDWIAYISREILRGLAHLHIHHVIHRDIKGQNVLLTENAEVKLVDFGVSAQLDRTVGRRNTFIGTPYWMAPEVIACDENPDATYDYRSDLWSCGITAIEMAEGAPPLCDMHPMRALFLIPRNPPPRLKSKKWSKKFFSFIEGCLVKNYMQRPSTEQLLKHPFIRDQPNERQVRIQLKDHIDRTRKKRGEKDETEYEYSGSEEEEEEVPEQEGEPSSIVNVPGESTLRRDFLRLQQENKERSEALRRQQLLQEQQLREQEEYKRQLLAERQKRIEQQKEQRRRLEEQQRREREARRQQEREQRRREQEEKRRLEELERRRKEEEERRRAEEEKRRVEREQEYIRRQLEEEQRHLEVLQQQLLQEQAMLLHDHRRPHPQHSQQLPPPQQERSKPSFHAPEPKAHYEPADRAREVPVRTTSRSPVLSRRDSPLQGSGQQNSQAGQRNSTSIEPRLLWERVEKLVPRPGSGSSSGSSNSGSQPGSHPGSQSGSGERFRVRSSSKSEGSPSQRLENAVKKPEDKKEVFRPLKPAGEVDLTALAKELRAVEDVRPPHKVTDYSSSSEESGTTDEEDDDVEQEGADESTSGPEDTRAASSLNLSNGETESVKTMIVHDDVESEPAMTPSKEGTLIVRQTQSASSTLQKHKSSSSFTPFIDPRLLQISPSSGTTVTSVVGFSCDGMRPEAIRQDPTRKGSVVNVNPTNTRPQSDTPEIRKYKKRFNSEILCAALWGVNLLVGTESGLMLLDRSGQGKVYPLINRRRFQQMDVLEGLNVLVTISGKKDKLRVYYLSWLRNKILHNDPEVEKKQGWTTVGDLEGCVHYKVVKYERIKFLVIALKSSVEVYAWAPKPYHKFMAFKSFGELVHKPLLVDLTVEEGQRLKVIYGSCAGFHAVDVDSGSVYDIYLPTHVRKNPHSMIQCSIKPHAIIILPNTDGMELLVCYEDEGVYVNTYGRITKDVVLQWGEMPTSVAYIRSNQTMGWGEKAIEIRSVETGHLDGVFMHKRAQRLKFLCERNDKVFFASVRSGGSSQVYFMTLGRTSLLSW</sequence>
<dbReference type="InterPro" id="IPR017441">
    <property type="entry name" value="Protein_kinase_ATP_BS"/>
</dbReference>
<organism evidence="14 15">
    <name type="scientific">Pongo abelii</name>
    <name type="common">Sumatran orangutan</name>
    <name type="synonym">Pongo pygmaeus abelii</name>
    <dbReference type="NCBI Taxonomy" id="9601"/>
    <lineage>
        <taxon>Eukaryota</taxon>
        <taxon>Metazoa</taxon>
        <taxon>Chordata</taxon>
        <taxon>Craniata</taxon>
        <taxon>Vertebrata</taxon>
        <taxon>Euteleostomi</taxon>
        <taxon>Mammalia</taxon>
        <taxon>Eutheria</taxon>
        <taxon>Euarchontoglires</taxon>
        <taxon>Primates</taxon>
        <taxon>Haplorrhini</taxon>
        <taxon>Catarrhini</taxon>
        <taxon>Hominidae</taxon>
        <taxon>Pongo</taxon>
    </lineage>
</organism>
<dbReference type="AlphaFoldDB" id="A0A8I5TW73"/>
<keyword evidence="6" id="KW-0418">Kinase</keyword>
<feature type="compositionally biased region" description="Basic and acidic residues" evidence="11">
    <location>
        <begin position="665"/>
        <end position="680"/>
    </location>
</feature>
<dbReference type="GO" id="GO:0005524">
    <property type="term" value="F:ATP binding"/>
    <property type="evidence" value="ECO:0007669"/>
    <property type="project" value="UniProtKB-UniRule"/>
</dbReference>
<feature type="compositionally biased region" description="Basic and acidic residues" evidence="11">
    <location>
        <begin position="578"/>
        <end position="587"/>
    </location>
</feature>
<protein>
    <recommendedName>
        <fullName evidence="2">non-specific serine/threonine protein kinase</fullName>
        <ecNumber evidence="2">2.7.11.1</ecNumber>
    </recommendedName>
</protein>
<keyword evidence="3" id="KW-0723">Serine/threonine-protein kinase</keyword>
<dbReference type="PANTHER" id="PTHR47096:SF1">
    <property type="entry name" value="MISSHAPEN LIKE KINASE 1"/>
    <property type="match status" value="1"/>
</dbReference>
<reference evidence="14" key="3">
    <citation type="submission" date="2025-09" db="UniProtKB">
        <authorList>
            <consortium name="Ensembl"/>
        </authorList>
    </citation>
    <scope>IDENTIFICATION</scope>
</reference>
<keyword evidence="7 10" id="KW-0067">ATP-binding</keyword>
<dbReference type="InterPro" id="IPR011009">
    <property type="entry name" value="Kinase-like_dom_sf"/>
</dbReference>
<dbReference type="SUPFAM" id="SSF56112">
    <property type="entry name" value="Protein kinase-like (PK-like)"/>
    <property type="match status" value="1"/>
</dbReference>
<dbReference type="FunFam" id="3.30.200.20:FF:000006">
    <property type="entry name" value="TRAF2 and NCK-interacting protein kinase isoform 4"/>
    <property type="match status" value="1"/>
</dbReference>
<dbReference type="GO" id="GO:1902533">
    <property type="term" value="P:positive regulation of intracellular signal transduction"/>
    <property type="evidence" value="ECO:0007669"/>
    <property type="project" value="UniProtKB-ARBA"/>
</dbReference>
<keyword evidence="5 10" id="KW-0547">Nucleotide-binding</keyword>
<evidence type="ECO:0000256" key="8">
    <source>
        <dbReference type="ARBA" id="ARBA00047899"/>
    </source>
</evidence>
<dbReference type="InterPro" id="IPR008271">
    <property type="entry name" value="Ser/Thr_kinase_AS"/>
</dbReference>
<evidence type="ECO:0000256" key="11">
    <source>
        <dbReference type="SAM" id="MobiDB-lite"/>
    </source>
</evidence>
<evidence type="ECO:0000313" key="14">
    <source>
        <dbReference type="Ensembl" id="ENSPPYP00000036391.1"/>
    </source>
</evidence>
<evidence type="ECO:0000256" key="1">
    <source>
        <dbReference type="ARBA" id="ARBA00008874"/>
    </source>
</evidence>
<dbReference type="EC" id="2.7.11.1" evidence="2"/>
<feature type="compositionally biased region" description="Basic and acidic residues" evidence="11">
    <location>
        <begin position="637"/>
        <end position="650"/>
    </location>
</feature>
<feature type="compositionally biased region" description="Basic and acidic residues" evidence="11">
    <location>
        <begin position="523"/>
        <end position="539"/>
    </location>
</feature>
<evidence type="ECO:0000313" key="15">
    <source>
        <dbReference type="Proteomes" id="UP000001595"/>
    </source>
</evidence>
<dbReference type="PROSITE" id="PS00108">
    <property type="entry name" value="PROTEIN_KINASE_ST"/>
    <property type="match status" value="1"/>
</dbReference>
<accession>A0A8I5TW73</accession>
<evidence type="ECO:0000259" key="13">
    <source>
        <dbReference type="PROSITE" id="PS50219"/>
    </source>
</evidence>
<feature type="domain" description="Protein kinase" evidence="12">
    <location>
        <begin position="25"/>
        <end position="289"/>
    </location>
</feature>
<evidence type="ECO:0000256" key="3">
    <source>
        <dbReference type="ARBA" id="ARBA00022527"/>
    </source>
</evidence>
<dbReference type="PANTHER" id="PTHR47096">
    <property type="entry name" value="MISSHAPEN LIKE KINASE 1"/>
    <property type="match status" value="1"/>
</dbReference>
<evidence type="ECO:0000256" key="10">
    <source>
        <dbReference type="PROSITE-ProRule" id="PRU10141"/>
    </source>
</evidence>
<feature type="compositionally biased region" description="Low complexity" evidence="11">
    <location>
        <begin position="590"/>
        <end position="616"/>
    </location>
</feature>
<feature type="compositionally biased region" description="Acidic residues" evidence="11">
    <location>
        <begin position="317"/>
        <end position="338"/>
    </location>
</feature>
<dbReference type="Gene3D" id="1.10.510.10">
    <property type="entry name" value="Transferase(Phosphotransferase) domain 1"/>
    <property type="match status" value="1"/>
</dbReference>
<dbReference type="GO" id="GO:0004674">
    <property type="term" value="F:protein serine/threonine kinase activity"/>
    <property type="evidence" value="ECO:0007669"/>
    <property type="project" value="UniProtKB-KW"/>
</dbReference>
<reference evidence="14" key="1">
    <citation type="submission" date="2008-02" db="EMBL/GenBank/DDBJ databases">
        <title>A 6x draft sequence assembly of the Pongo pygmaeus abelii genome.</title>
        <authorList>
            <person name="Wilson R.K."/>
            <person name="Mardis E."/>
        </authorList>
    </citation>
    <scope>NUCLEOTIDE SEQUENCE [LARGE SCALE GENOMIC DNA]</scope>
</reference>
<evidence type="ECO:0000256" key="5">
    <source>
        <dbReference type="ARBA" id="ARBA00022741"/>
    </source>
</evidence>
<name>A0A8I5TW73_PONAB</name>
<feature type="region of interest" description="Disordered" evidence="11">
    <location>
        <begin position="490"/>
        <end position="729"/>
    </location>
</feature>
<dbReference type="PROSITE" id="PS00107">
    <property type="entry name" value="PROTEIN_KINASE_ATP"/>
    <property type="match status" value="1"/>
</dbReference>
<evidence type="ECO:0000259" key="12">
    <source>
        <dbReference type="PROSITE" id="PS50011"/>
    </source>
</evidence>
<gene>
    <name evidence="14" type="primary">MAP4K4</name>
</gene>
<feature type="compositionally biased region" description="Low complexity" evidence="11">
    <location>
        <begin position="557"/>
        <end position="571"/>
    </location>
</feature>